<dbReference type="EMBL" id="CZPT02001082">
    <property type="protein sequence ID" value="SCU68834.1"/>
    <property type="molecule type" value="Genomic_DNA"/>
</dbReference>
<feature type="region of interest" description="Disordered" evidence="1">
    <location>
        <begin position="57"/>
        <end position="105"/>
    </location>
</feature>
<dbReference type="GeneID" id="92380634"/>
<evidence type="ECO:0000256" key="1">
    <source>
        <dbReference type="SAM" id="MobiDB-lite"/>
    </source>
</evidence>
<evidence type="ECO:0000313" key="2">
    <source>
        <dbReference type="EMBL" id="SCU68834.1"/>
    </source>
</evidence>
<reference evidence="2" key="1">
    <citation type="submission" date="2016-09" db="EMBL/GenBank/DDBJ databases">
        <authorList>
            <person name="Hebert L."/>
            <person name="Moumen B."/>
        </authorList>
    </citation>
    <scope>NUCLEOTIDE SEQUENCE [LARGE SCALE GENOMIC DNA]</scope>
    <source>
        <strain evidence="2">OVI</strain>
    </source>
</reference>
<dbReference type="Proteomes" id="UP000195570">
    <property type="component" value="Unassembled WGS sequence"/>
</dbReference>
<dbReference type="VEuPathDB" id="TriTrypDB:TEOVI_000670000"/>
<proteinExistence type="predicted"/>
<gene>
    <name evidence="2" type="ORF">TEOVI_000670000</name>
</gene>
<organism evidence="2 3">
    <name type="scientific">Trypanosoma equiperdum</name>
    <dbReference type="NCBI Taxonomy" id="5694"/>
    <lineage>
        <taxon>Eukaryota</taxon>
        <taxon>Discoba</taxon>
        <taxon>Euglenozoa</taxon>
        <taxon>Kinetoplastea</taxon>
        <taxon>Metakinetoplastina</taxon>
        <taxon>Trypanosomatida</taxon>
        <taxon>Trypanosomatidae</taxon>
        <taxon>Trypanosoma</taxon>
    </lineage>
</organism>
<accession>A0A1G4I9U4</accession>
<dbReference type="AlphaFoldDB" id="A0A1G4I9U4"/>
<evidence type="ECO:0000313" key="3">
    <source>
        <dbReference type="Proteomes" id="UP000195570"/>
    </source>
</evidence>
<sequence length="136" mass="15300">MYNCSSKFRGEPAASNRMNQPISSYILCAAASLQALYRHKRNSLNEGLRLFTLGRPQTIRSRNGWRPQRSPNAASPTPEEPSPLFGRHDSPSTSTCISVGPKCDPPFPRRTTAFFATLEGRWTKHPSTTRAFFPFR</sequence>
<dbReference type="RefSeq" id="XP_067079913.1">
    <property type="nucleotide sequence ID" value="XM_067223812.1"/>
</dbReference>
<protein>
    <submittedName>
        <fullName evidence="2">Uncharacterized protein</fullName>
    </submittedName>
</protein>
<comment type="caution">
    <text evidence="2">The sequence shown here is derived from an EMBL/GenBank/DDBJ whole genome shotgun (WGS) entry which is preliminary data.</text>
</comment>
<keyword evidence="3" id="KW-1185">Reference proteome</keyword>
<name>A0A1G4I9U4_TRYEQ</name>